<evidence type="ECO:0000313" key="3">
    <source>
        <dbReference type="Proteomes" id="UP000054359"/>
    </source>
</evidence>
<gene>
    <name evidence="2" type="ORF">X975_00355</name>
</gene>
<feature type="non-terminal residue" evidence="2">
    <location>
        <position position="187"/>
    </location>
</feature>
<protein>
    <submittedName>
        <fullName evidence="2">Uncharacterized protein</fullName>
    </submittedName>
</protein>
<dbReference type="OrthoDB" id="6427581at2759"/>
<dbReference type="EMBL" id="KK116372">
    <property type="protein sequence ID" value="KFM67588.1"/>
    <property type="molecule type" value="Genomic_DNA"/>
</dbReference>
<dbReference type="AlphaFoldDB" id="A0A087TR49"/>
<accession>A0A087TR49</accession>
<sequence>MVFECSSNQHDSGGTRPADTESEIAQELCDPYKDSHFTLKQLSAEGDEKSSLSITTTQWEELMINFSRISDIVTNLVYQNMNFCEAYENISDEPVKEENLPQSFDISMGRARLQTILKTSLEEVLNQQEELKYPKRIDCEELTHKTETVNAIALRFNAVDIARQFYGNIWGEESYLILLKPAHYITK</sequence>
<feature type="compositionally biased region" description="Polar residues" evidence="1">
    <location>
        <begin position="1"/>
        <end position="12"/>
    </location>
</feature>
<keyword evidence="3" id="KW-1185">Reference proteome</keyword>
<name>A0A087TR49_STEMI</name>
<organism evidence="2 3">
    <name type="scientific">Stegodyphus mimosarum</name>
    <name type="common">African social velvet spider</name>
    <dbReference type="NCBI Taxonomy" id="407821"/>
    <lineage>
        <taxon>Eukaryota</taxon>
        <taxon>Metazoa</taxon>
        <taxon>Ecdysozoa</taxon>
        <taxon>Arthropoda</taxon>
        <taxon>Chelicerata</taxon>
        <taxon>Arachnida</taxon>
        <taxon>Araneae</taxon>
        <taxon>Araneomorphae</taxon>
        <taxon>Entelegynae</taxon>
        <taxon>Eresoidea</taxon>
        <taxon>Eresidae</taxon>
        <taxon>Stegodyphus</taxon>
    </lineage>
</organism>
<proteinExistence type="predicted"/>
<reference evidence="2 3" key="1">
    <citation type="submission" date="2013-11" db="EMBL/GenBank/DDBJ databases">
        <title>Genome sequencing of Stegodyphus mimosarum.</title>
        <authorList>
            <person name="Bechsgaard J."/>
        </authorList>
    </citation>
    <scope>NUCLEOTIDE SEQUENCE [LARGE SCALE GENOMIC DNA]</scope>
</reference>
<dbReference type="Proteomes" id="UP000054359">
    <property type="component" value="Unassembled WGS sequence"/>
</dbReference>
<evidence type="ECO:0000256" key="1">
    <source>
        <dbReference type="SAM" id="MobiDB-lite"/>
    </source>
</evidence>
<evidence type="ECO:0000313" key="2">
    <source>
        <dbReference type="EMBL" id="KFM67588.1"/>
    </source>
</evidence>
<feature type="region of interest" description="Disordered" evidence="1">
    <location>
        <begin position="1"/>
        <end position="21"/>
    </location>
</feature>
<dbReference type="OMA" id="RSICDIS"/>